<dbReference type="PRINTS" id="PR00081">
    <property type="entry name" value="GDHRDH"/>
</dbReference>
<dbReference type="FunFam" id="3.40.50.720:FF:000084">
    <property type="entry name" value="Short-chain dehydrogenase reductase"/>
    <property type="match status" value="1"/>
</dbReference>
<dbReference type="KEGG" id="mva:Mvan_2345"/>
<dbReference type="Pfam" id="PF00106">
    <property type="entry name" value="adh_short"/>
    <property type="match status" value="1"/>
</dbReference>
<dbReference type="CDD" id="cd05233">
    <property type="entry name" value="SDR_c"/>
    <property type="match status" value="1"/>
</dbReference>
<name>A1T7K9_MYCVP</name>
<keyword evidence="5" id="KW-1185">Reference proteome</keyword>
<dbReference type="HOGENOM" id="CLU_010194_2_1_11"/>
<accession>A1T7K9</accession>
<dbReference type="Gene3D" id="3.40.50.720">
    <property type="entry name" value="NAD(P)-binding Rossmann-like Domain"/>
    <property type="match status" value="1"/>
</dbReference>
<dbReference type="AlphaFoldDB" id="A1T7K9"/>
<dbReference type="PROSITE" id="PS00061">
    <property type="entry name" value="ADH_SHORT"/>
    <property type="match status" value="1"/>
</dbReference>
<dbReference type="PANTHER" id="PTHR24322">
    <property type="entry name" value="PKSB"/>
    <property type="match status" value="1"/>
</dbReference>
<dbReference type="GO" id="GO:0016616">
    <property type="term" value="F:oxidoreductase activity, acting on the CH-OH group of donors, NAD or NADP as acceptor"/>
    <property type="evidence" value="ECO:0007669"/>
    <property type="project" value="TreeGrafter"/>
</dbReference>
<sequence>MVPSRPARGPRTSAQLGMKGGTVTADRNLTGRVVAITGAARGIGAATARAFAAAGASVAIGDLDADLAVRTAAEIGCLGSGVDVTDHDSVEKFLDEVEQRLGPLDVMVNNAGIMPVTQMLDESPESVRRQLAVNVAGVVFGTQHAASRMVARRSGHIVNVASAAGRIAFGGVATYTATKFAVVGFTEAAALELRDSGVRFTCVLPGVVNTELTSGLRDHWLLRSCEPEEVAAGVVAGVRRHRRTVYVPARLRPVSWAYGLLPGAARTQVMAALGAGHRMLDGDDTARRDYNRRIDTR</sequence>
<comment type="similarity">
    <text evidence="1 3">Belongs to the short-chain dehydrogenases/reductases (SDR) family.</text>
</comment>
<dbReference type="EMBL" id="CP000511">
    <property type="protein sequence ID" value="ABM13159.1"/>
    <property type="molecule type" value="Genomic_DNA"/>
</dbReference>
<keyword evidence="2" id="KW-0560">Oxidoreductase</keyword>
<gene>
    <name evidence="4" type="ordered locus">Mvan_2345</name>
</gene>
<dbReference type="PRINTS" id="PR00080">
    <property type="entry name" value="SDRFAMILY"/>
</dbReference>
<dbReference type="InterPro" id="IPR002347">
    <property type="entry name" value="SDR_fam"/>
</dbReference>
<evidence type="ECO:0000313" key="5">
    <source>
        <dbReference type="Proteomes" id="UP000009159"/>
    </source>
</evidence>
<evidence type="ECO:0000313" key="4">
    <source>
        <dbReference type="EMBL" id="ABM13159.1"/>
    </source>
</evidence>
<proteinExistence type="inferred from homology"/>
<dbReference type="STRING" id="350058.Mvan_2345"/>
<protein>
    <submittedName>
        <fullName evidence="4">Short-chain dehydrogenase/reductase SDR</fullName>
    </submittedName>
</protein>
<evidence type="ECO:0000256" key="3">
    <source>
        <dbReference type="RuleBase" id="RU000363"/>
    </source>
</evidence>
<evidence type="ECO:0000256" key="2">
    <source>
        <dbReference type="ARBA" id="ARBA00023002"/>
    </source>
</evidence>
<dbReference type="Proteomes" id="UP000009159">
    <property type="component" value="Chromosome"/>
</dbReference>
<dbReference type="NCBIfam" id="NF005878">
    <property type="entry name" value="PRK07825.1"/>
    <property type="match status" value="1"/>
</dbReference>
<reference evidence="4" key="1">
    <citation type="submission" date="2006-12" db="EMBL/GenBank/DDBJ databases">
        <title>Complete sequence of Mycobacterium vanbaalenii PYR-1.</title>
        <authorList>
            <consortium name="US DOE Joint Genome Institute"/>
            <person name="Copeland A."/>
            <person name="Lucas S."/>
            <person name="Lapidus A."/>
            <person name="Barry K."/>
            <person name="Detter J.C."/>
            <person name="Glavina del Rio T."/>
            <person name="Hammon N."/>
            <person name="Israni S."/>
            <person name="Dalin E."/>
            <person name="Tice H."/>
            <person name="Pitluck S."/>
            <person name="Singan V."/>
            <person name="Schmutz J."/>
            <person name="Larimer F."/>
            <person name="Land M."/>
            <person name="Hauser L."/>
            <person name="Kyrpides N."/>
            <person name="Anderson I.J."/>
            <person name="Miller C."/>
            <person name="Richardson P."/>
        </authorList>
    </citation>
    <scope>NUCLEOTIDE SEQUENCE [LARGE SCALE GENOMIC DNA]</scope>
    <source>
        <strain evidence="4">PYR-1</strain>
    </source>
</reference>
<dbReference type="SUPFAM" id="SSF51735">
    <property type="entry name" value="NAD(P)-binding Rossmann-fold domains"/>
    <property type="match status" value="1"/>
</dbReference>
<evidence type="ECO:0000256" key="1">
    <source>
        <dbReference type="ARBA" id="ARBA00006484"/>
    </source>
</evidence>
<dbReference type="InterPro" id="IPR020904">
    <property type="entry name" value="Sc_DH/Rdtase_CS"/>
</dbReference>
<organism evidence="4 5">
    <name type="scientific">Mycolicibacterium vanbaalenii (strain DSM 7251 / JCM 13017 / BCRC 16820 / KCTC 9966 / NRRL B-24157 / PYR-1)</name>
    <name type="common">Mycobacterium vanbaalenii</name>
    <dbReference type="NCBI Taxonomy" id="350058"/>
    <lineage>
        <taxon>Bacteria</taxon>
        <taxon>Bacillati</taxon>
        <taxon>Actinomycetota</taxon>
        <taxon>Actinomycetes</taxon>
        <taxon>Mycobacteriales</taxon>
        <taxon>Mycobacteriaceae</taxon>
        <taxon>Mycolicibacterium</taxon>
    </lineage>
</organism>
<dbReference type="PANTHER" id="PTHR24322:SF736">
    <property type="entry name" value="RETINOL DEHYDROGENASE 10"/>
    <property type="match status" value="1"/>
</dbReference>
<dbReference type="eggNOG" id="COG4221">
    <property type="taxonomic scope" value="Bacteria"/>
</dbReference>
<dbReference type="InterPro" id="IPR036291">
    <property type="entry name" value="NAD(P)-bd_dom_sf"/>
</dbReference>